<protein>
    <submittedName>
        <fullName evidence="1">MFS transporter</fullName>
    </submittedName>
</protein>
<reference evidence="1" key="1">
    <citation type="journal article" date="2025" name="Int. J. Syst. Evol. Microbiol.">
        <title>Inconstantimicrobium mannanitabidum sp. nov., a novel member of the family Clostridiaceae isolated from anoxic soil under the treatment of reductive soil disinfestation.</title>
        <authorList>
            <person name="Ueki A."/>
            <person name="Tonouchi A."/>
            <person name="Honma S."/>
            <person name="Kaku N."/>
            <person name="Ueki K."/>
        </authorList>
    </citation>
    <scope>NUCLEOTIDE SEQUENCE</scope>
    <source>
        <strain evidence="1">TW13</strain>
    </source>
</reference>
<dbReference type="EMBL" id="BROD01000001">
    <property type="protein sequence ID" value="GKX65271.1"/>
    <property type="molecule type" value="Genomic_DNA"/>
</dbReference>
<accession>A0ACB5R8A8</accession>
<keyword evidence="2" id="KW-1185">Reference proteome</keyword>
<name>A0ACB5R8A8_9CLOT</name>
<organism evidence="1 2">
    <name type="scientific">Inconstantimicrobium mannanitabidum</name>
    <dbReference type="NCBI Taxonomy" id="1604901"/>
    <lineage>
        <taxon>Bacteria</taxon>
        <taxon>Bacillati</taxon>
        <taxon>Bacillota</taxon>
        <taxon>Clostridia</taxon>
        <taxon>Eubacteriales</taxon>
        <taxon>Clostridiaceae</taxon>
        <taxon>Inconstantimicrobium</taxon>
    </lineage>
</organism>
<proteinExistence type="predicted"/>
<evidence type="ECO:0000313" key="2">
    <source>
        <dbReference type="Proteomes" id="UP001058074"/>
    </source>
</evidence>
<dbReference type="Proteomes" id="UP001058074">
    <property type="component" value="Unassembled WGS sequence"/>
</dbReference>
<gene>
    <name evidence="1" type="ORF">rsdtw13_05290</name>
</gene>
<evidence type="ECO:0000313" key="1">
    <source>
        <dbReference type="EMBL" id="GKX65271.1"/>
    </source>
</evidence>
<comment type="caution">
    <text evidence="1">The sequence shown here is derived from an EMBL/GenBank/DDBJ whole genome shotgun (WGS) entry which is preliminary data.</text>
</comment>
<sequence>MEDIKTTENTVHNNRWIILFSTVLFTFMATLDGSIVNVALPVMAHKLSVSMASIQWVVTSYLIVIVGTILVFGRLGDIKGKTTIFKFGVIIFTVGSFLCGFTNSLPVLVASRCLQAIGAAGTMSTSQGIITHVFPSNERGRALGLNATAVALGSMVGPPLGGIIVSVLSWQYIFLINVPIGIFALVFSTRAFPKNNKSDSSEKLDAKGAFLFGVSMVLIFVAMTIGNNIGYENLTIAILVIAAVVLFTVFIAVERRTEDPLLKLEIFYNPLFSLSIFCAFISFVAISCSNIILPFYLQYVMKLTPSITGFLMMVSPLILSIVAPISGYMSDRIGSEKLTFIGLTGTSLGLLLMAFLNQGSHMWEVIIFIAIMAMGNGMFQSPNNSLVMSTVDKKSLGIAGGINALVRNLGMVFGISFSTTLLYSRMSSKIGYHVTGYIAGKDDVFIYGMQFVYIAAAIICAIGAFLTLYRMYKMRIKQRS</sequence>